<dbReference type="GO" id="GO:0022857">
    <property type="term" value="F:transmembrane transporter activity"/>
    <property type="evidence" value="ECO:0007669"/>
    <property type="project" value="InterPro"/>
</dbReference>
<dbReference type="InterPro" id="IPR036259">
    <property type="entry name" value="MFS_trans_sf"/>
</dbReference>
<proteinExistence type="inferred from homology"/>
<dbReference type="InterPro" id="IPR000109">
    <property type="entry name" value="POT_fam"/>
</dbReference>
<dbReference type="GO" id="GO:0016020">
    <property type="term" value="C:membrane"/>
    <property type="evidence" value="ECO:0007669"/>
    <property type="project" value="UniProtKB-SubCell"/>
</dbReference>
<dbReference type="PANTHER" id="PTHR11654">
    <property type="entry name" value="OLIGOPEPTIDE TRANSPORTER-RELATED"/>
    <property type="match status" value="1"/>
</dbReference>
<feature type="transmembrane region" description="Helical" evidence="6">
    <location>
        <begin position="351"/>
        <end position="371"/>
    </location>
</feature>
<comment type="subcellular location">
    <subcellularLocation>
        <location evidence="1">Membrane</location>
        <topology evidence="1">Multi-pass membrane protein</topology>
    </subcellularLocation>
</comment>
<dbReference type="Proteomes" id="UP000027138">
    <property type="component" value="Unassembled WGS sequence"/>
</dbReference>
<evidence type="ECO:0000256" key="6">
    <source>
        <dbReference type="SAM" id="Phobius"/>
    </source>
</evidence>
<evidence type="ECO:0000256" key="1">
    <source>
        <dbReference type="ARBA" id="ARBA00004141"/>
    </source>
</evidence>
<accession>A0A067LA78</accession>
<dbReference type="AlphaFoldDB" id="A0A067LA78"/>
<feature type="transmembrane region" description="Helical" evidence="6">
    <location>
        <begin position="191"/>
        <end position="211"/>
    </location>
</feature>
<dbReference type="OrthoDB" id="8904098at2759"/>
<keyword evidence="4 6" id="KW-1133">Transmembrane helix</keyword>
<feature type="transmembrane region" description="Helical" evidence="6">
    <location>
        <begin position="430"/>
        <end position="451"/>
    </location>
</feature>
<evidence type="ECO:0000256" key="3">
    <source>
        <dbReference type="ARBA" id="ARBA00022692"/>
    </source>
</evidence>
<comment type="similarity">
    <text evidence="2">Belongs to the major facilitator superfamily. Proton-dependent oligopeptide transporter (POT/PTR) (TC 2.A.17) family.</text>
</comment>
<evidence type="ECO:0000256" key="2">
    <source>
        <dbReference type="ARBA" id="ARBA00005982"/>
    </source>
</evidence>
<feature type="transmembrane region" description="Helical" evidence="6">
    <location>
        <begin position="316"/>
        <end position="339"/>
    </location>
</feature>
<feature type="transmembrane region" description="Helical" evidence="6">
    <location>
        <begin position="162"/>
        <end position="185"/>
    </location>
</feature>
<keyword evidence="8" id="KW-1185">Reference proteome</keyword>
<dbReference type="Gene3D" id="1.20.1250.20">
    <property type="entry name" value="MFS general substrate transporter like domains"/>
    <property type="match status" value="1"/>
</dbReference>
<keyword evidence="3 6" id="KW-0812">Transmembrane</keyword>
<feature type="transmembrane region" description="Helical" evidence="6">
    <location>
        <begin position="20"/>
        <end position="48"/>
    </location>
</feature>
<evidence type="ECO:0000256" key="4">
    <source>
        <dbReference type="ARBA" id="ARBA00022989"/>
    </source>
</evidence>
<evidence type="ECO:0000313" key="7">
    <source>
        <dbReference type="EMBL" id="KDP44128.1"/>
    </source>
</evidence>
<dbReference type="EMBL" id="KK914256">
    <property type="protein sequence ID" value="KDP44128.1"/>
    <property type="molecule type" value="Genomic_DNA"/>
</dbReference>
<feature type="transmembrane region" description="Helical" evidence="6">
    <location>
        <begin position="122"/>
        <end position="141"/>
    </location>
</feature>
<feature type="transmembrane region" description="Helical" evidence="6">
    <location>
        <begin position="463"/>
        <end position="482"/>
    </location>
</feature>
<protein>
    <submittedName>
        <fullName evidence="7">Uncharacterized protein</fullName>
    </submittedName>
</protein>
<organism evidence="7 8">
    <name type="scientific">Jatropha curcas</name>
    <name type="common">Barbados nut</name>
    <dbReference type="NCBI Taxonomy" id="180498"/>
    <lineage>
        <taxon>Eukaryota</taxon>
        <taxon>Viridiplantae</taxon>
        <taxon>Streptophyta</taxon>
        <taxon>Embryophyta</taxon>
        <taxon>Tracheophyta</taxon>
        <taxon>Spermatophyta</taxon>
        <taxon>Magnoliopsida</taxon>
        <taxon>eudicotyledons</taxon>
        <taxon>Gunneridae</taxon>
        <taxon>Pentapetalae</taxon>
        <taxon>rosids</taxon>
        <taxon>fabids</taxon>
        <taxon>Malpighiales</taxon>
        <taxon>Euphorbiaceae</taxon>
        <taxon>Crotonoideae</taxon>
        <taxon>Jatropheae</taxon>
        <taxon>Jatropha</taxon>
    </lineage>
</organism>
<feature type="transmembrane region" description="Helical" evidence="6">
    <location>
        <begin position="508"/>
        <end position="531"/>
    </location>
</feature>
<dbReference type="CDD" id="cd17416">
    <property type="entry name" value="MFS_NPF1_2"/>
    <property type="match status" value="1"/>
</dbReference>
<feature type="transmembrane region" description="Helical" evidence="6">
    <location>
        <begin position="69"/>
        <end position="102"/>
    </location>
</feature>
<keyword evidence="5 6" id="KW-0472">Membrane</keyword>
<evidence type="ECO:0000256" key="5">
    <source>
        <dbReference type="ARBA" id="ARBA00023136"/>
    </source>
</evidence>
<gene>
    <name evidence="7" type="ORF">JCGZ_05595</name>
</gene>
<evidence type="ECO:0000313" key="8">
    <source>
        <dbReference type="Proteomes" id="UP000027138"/>
    </source>
</evidence>
<sequence>MAEDGEMQISDSNRKTGGWITFPFIAGTLAGLTIAIAGSMSNLVVYLIEKFNVKSIEATQIFNIVNGCSSLLPVIAGIIADSFLGCFSVIWGIFLLSLTAILHTLRPQPCGNGSSSCTTPTTLQFAVLYSGIALTTIGQGGSRFAIATMGANQFDNVKDQGFFMNWFVVILYASGVTGATVIVYIQDNVSWGLGFGLSVGANMVGLAFFLWGNRYYCHIKLEGSPFTSLFRVIIAAVRKRKVQLSSRMEDYYFGHNQAMETEVSEPTKSFRFLNKAAQKTEGDIKLNGSTSTANPWRLCSVQQVEDLKSVMRIFPVLSSGIFLSTPIGVLNSLTILQALSMDRHIGSSFKFPAGSVIVFVLTSAAISLALIDRFVYPVWQKLTHRSPTPLQRIGAGHVLNVIGMAVAALVESKRRKVAVTHNLNGVVPISVLWLVPQLAVVGIGEAFHYPGQVTLYYRESPKSVGSTATAMSALNMGIAYYLSSAVVDLVQKTTSWLPDNINNGRLDYVYWMLFVLGSLNFAYFLICAKFYKYQNVE</sequence>
<dbReference type="SUPFAM" id="SSF103473">
    <property type="entry name" value="MFS general substrate transporter"/>
    <property type="match status" value="1"/>
</dbReference>
<name>A0A067LA78_JATCU</name>
<dbReference type="Pfam" id="PF00854">
    <property type="entry name" value="PTR2"/>
    <property type="match status" value="1"/>
</dbReference>
<reference evidence="7 8" key="1">
    <citation type="journal article" date="2014" name="PLoS ONE">
        <title>Global Analysis of Gene Expression Profiles in Physic Nut (Jatropha curcas L.) Seedlings Exposed to Salt Stress.</title>
        <authorList>
            <person name="Zhang L."/>
            <person name="Zhang C."/>
            <person name="Wu P."/>
            <person name="Chen Y."/>
            <person name="Li M."/>
            <person name="Jiang H."/>
            <person name="Wu G."/>
        </authorList>
    </citation>
    <scope>NUCLEOTIDE SEQUENCE [LARGE SCALE GENOMIC DNA]</scope>
    <source>
        <strain evidence="8">cv. GZQX0401</strain>
        <tissue evidence="7">Young leaves</tissue>
    </source>
</reference>